<dbReference type="GO" id="GO:0005886">
    <property type="term" value="C:plasma membrane"/>
    <property type="evidence" value="ECO:0007669"/>
    <property type="project" value="UniProtKB-SubCell"/>
</dbReference>
<keyword evidence="12 14" id="KW-0143">Chaperone</keyword>
<evidence type="ECO:0000256" key="8">
    <source>
        <dbReference type="ARBA" id="ARBA00022989"/>
    </source>
</evidence>
<feature type="transmembrane region" description="Helical" evidence="15">
    <location>
        <begin position="52"/>
        <end position="69"/>
    </location>
</feature>
<feature type="topological domain" description="Cytoplasmic" evidence="14">
    <location>
        <begin position="174"/>
        <end position="178"/>
    </location>
</feature>
<evidence type="ECO:0000256" key="2">
    <source>
        <dbReference type="ARBA" id="ARBA00008823"/>
    </source>
</evidence>
<evidence type="ECO:0000256" key="12">
    <source>
        <dbReference type="ARBA" id="ARBA00023186"/>
    </source>
</evidence>
<name>A0A498CF01_9GAMM</name>
<keyword evidence="8 14" id="KW-1133">Transmembrane helix</keyword>
<dbReference type="RefSeq" id="WP_121037655.1">
    <property type="nucleotide sequence ID" value="NZ_RCDC01000004.1"/>
</dbReference>
<organism evidence="16 17">
    <name type="scientific">Stenotrophomonas rhizophila</name>
    <dbReference type="NCBI Taxonomy" id="216778"/>
    <lineage>
        <taxon>Bacteria</taxon>
        <taxon>Pseudomonadati</taxon>
        <taxon>Pseudomonadota</taxon>
        <taxon>Gammaproteobacteria</taxon>
        <taxon>Lysobacterales</taxon>
        <taxon>Lysobacteraceae</taxon>
        <taxon>Stenotrophomonas</taxon>
    </lineage>
</organism>
<comment type="subcellular location">
    <subcellularLocation>
        <location evidence="1">Cell inner membrane</location>
        <topology evidence="1">Multi-pass membrane protein</topology>
    </subcellularLocation>
    <subcellularLocation>
        <location evidence="14">Cell membrane</location>
        <topology evidence="14">Multi-pass membrane protein</topology>
    </subcellularLocation>
</comment>
<feature type="transmembrane region" description="Helical" evidence="15">
    <location>
        <begin position="154"/>
        <end position="175"/>
    </location>
</feature>
<keyword evidence="9 14" id="KW-0560">Oxidoreductase</keyword>
<keyword evidence="7 14" id="KW-0249">Electron transport</keyword>
<feature type="transmembrane region" description="Helical" evidence="15">
    <location>
        <begin position="21"/>
        <end position="40"/>
    </location>
</feature>
<evidence type="ECO:0000256" key="9">
    <source>
        <dbReference type="ARBA" id="ARBA00023002"/>
    </source>
</evidence>
<feature type="disulfide bond" description="Redox-active" evidence="14">
    <location>
        <begin position="47"/>
        <end position="50"/>
    </location>
</feature>
<dbReference type="EMBL" id="RCDC01000004">
    <property type="protein sequence ID" value="RLK56416.1"/>
    <property type="molecule type" value="Genomic_DNA"/>
</dbReference>
<evidence type="ECO:0000256" key="6">
    <source>
        <dbReference type="ARBA" id="ARBA00022692"/>
    </source>
</evidence>
<dbReference type="GO" id="GO:0006457">
    <property type="term" value="P:protein folding"/>
    <property type="evidence" value="ECO:0007669"/>
    <property type="project" value="InterPro"/>
</dbReference>
<dbReference type="InterPro" id="IPR050183">
    <property type="entry name" value="DsbB"/>
</dbReference>
<dbReference type="InterPro" id="IPR022920">
    <property type="entry name" value="Disulphide_bond_form_DsbB"/>
</dbReference>
<proteinExistence type="inferred from homology"/>
<sequence>MRGPWTRYALHPLTWNFQQRFLAGLLGCAGVLLYALYTQYFGGLTPCPLCTLQRGAFMALATLYFLGSLHAPRSAKVRAGYVALSVVIALLGAGVATRHVWLQLLPADQVPACGPDLAHMLASWPLLDVLRQVLTGSGECAVVDWTFLGLSMPAWSLLTYLALALWSALALRAPLRRR</sequence>
<dbReference type="GO" id="GO:0015035">
    <property type="term" value="F:protein-disulfide reductase activity"/>
    <property type="evidence" value="ECO:0007669"/>
    <property type="project" value="UniProtKB-UniRule"/>
</dbReference>
<keyword evidence="4 14" id="KW-1003">Cell membrane</keyword>
<evidence type="ECO:0000256" key="5">
    <source>
        <dbReference type="ARBA" id="ARBA00022519"/>
    </source>
</evidence>
<evidence type="ECO:0000256" key="15">
    <source>
        <dbReference type="SAM" id="Phobius"/>
    </source>
</evidence>
<evidence type="ECO:0000313" key="17">
    <source>
        <dbReference type="Proteomes" id="UP000274786"/>
    </source>
</evidence>
<dbReference type="AlphaFoldDB" id="A0A498CF01"/>
<dbReference type="SUPFAM" id="SSF158442">
    <property type="entry name" value="DsbB-like"/>
    <property type="match status" value="1"/>
</dbReference>
<comment type="caution">
    <text evidence="14">Lacks conserved residue(s) required for the propagation of feature annotation.</text>
</comment>
<accession>A0A498CF01</accession>
<evidence type="ECO:0000256" key="10">
    <source>
        <dbReference type="ARBA" id="ARBA00023136"/>
    </source>
</evidence>
<keyword evidence="6 14" id="KW-0812">Transmembrane</keyword>
<dbReference type="NCBIfam" id="NF003354">
    <property type="entry name" value="PRK04388.1"/>
    <property type="match status" value="1"/>
</dbReference>
<gene>
    <name evidence="14" type="primary">dsbB</name>
    <name evidence="16" type="ORF">BCL79_0803</name>
</gene>
<dbReference type="PANTHER" id="PTHR36570">
    <property type="entry name" value="DISULFIDE BOND FORMATION PROTEIN B"/>
    <property type="match status" value="1"/>
</dbReference>
<dbReference type="PANTHER" id="PTHR36570:SF3">
    <property type="entry name" value="DISULFIDE BOND FORMATION PROTEIN B"/>
    <property type="match status" value="1"/>
</dbReference>
<dbReference type="HAMAP" id="MF_00286">
    <property type="entry name" value="DsbB"/>
    <property type="match status" value="1"/>
</dbReference>
<dbReference type="InterPro" id="IPR003752">
    <property type="entry name" value="DiS_bond_form_DsbB/BdbC"/>
</dbReference>
<feature type="transmembrane region" description="Helical" evidence="15">
    <location>
        <begin position="81"/>
        <end position="101"/>
    </location>
</feature>
<evidence type="ECO:0000256" key="11">
    <source>
        <dbReference type="ARBA" id="ARBA00023157"/>
    </source>
</evidence>
<dbReference type="Proteomes" id="UP000274786">
    <property type="component" value="Unassembled WGS sequence"/>
</dbReference>
<evidence type="ECO:0000256" key="4">
    <source>
        <dbReference type="ARBA" id="ARBA00022475"/>
    </source>
</evidence>
<feature type="topological domain" description="Cytoplasmic" evidence="14">
    <location>
        <begin position="1"/>
        <end position="20"/>
    </location>
</feature>
<dbReference type="InterPro" id="IPR023380">
    <property type="entry name" value="DsbB-like_sf"/>
</dbReference>
<keyword evidence="11 14" id="KW-1015">Disulfide bond</keyword>
<comment type="function">
    <text evidence="14">Required for disulfide bond formation in some periplasmic proteins. Acts by oxidizing the DsbA protein.</text>
</comment>
<keyword evidence="3 14" id="KW-0813">Transport</keyword>
<evidence type="ECO:0000256" key="7">
    <source>
        <dbReference type="ARBA" id="ARBA00022982"/>
    </source>
</evidence>
<evidence type="ECO:0000256" key="14">
    <source>
        <dbReference type="HAMAP-Rule" id="MF_00286"/>
    </source>
</evidence>
<dbReference type="Pfam" id="PF02600">
    <property type="entry name" value="DsbB"/>
    <property type="match status" value="1"/>
</dbReference>
<reference evidence="16 17" key="1">
    <citation type="submission" date="2018-10" db="EMBL/GenBank/DDBJ databases">
        <title>Comparative analysis of microorganisms from saline springs in Andes Mountain Range, Colombia.</title>
        <authorList>
            <person name="Rubin E."/>
        </authorList>
    </citation>
    <scope>NUCLEOTIDE SEQUENCE [LARGE SCALE GENOMIC DNA]</scope>
    <source>
        <strain evidence="16 17">USBA GBX 843</strain>
    </source>
</reference>
<evidence type="ECO:0000256" key="13">
    <source>
        <dbReference type="ARBA" id="ARBA00023284"/>
    </source>
</evidence>
<dbReference type="GO" id="GO:0009055">
    <property type="term" value="F:electron transfer activity"/>
    <property type="evidence" value="ECO:0007669"/>
    <property type="project" value="UniProtKB-UniRule"/>
</dbReference>
<comment type="similarity">
    <text evidence="2 14">Belongs to the DsbB family.</text>
</comment>
<dbReference type="OrthoDB" id="3711263at2"/>
<evidence type="ECO:0000256" key="3">
    <source>
        <dbReference type="ARBA" id="ARBA00022448"/>
    </source>
</evidence>
<dbReference type="Gene3D" id="1.20.1550.10">
    <property type="entry name" value="DsbB-like"/>
    <property type="match status" value="1"/>
</dbReference>
<evidence type="ECO:0000256" key="1">
    <source>
        <dbReference type="ARBA" id="ARBA00004429"/>
    </source>
</evidence>
<protein>
    <recommendedName>
        <fullName evidence="14">Disulfide bond formation protein B</fullName>
    </recommendedName>
    <alternativeName>
        <fullName evidence="14">Disulfide oxidoreductase</fullName>
    </alternativeName>
</protein>
<keyword evidence="13 14" id="KW-0676">Redox-active center</keyword>
<evidence type="ECO:0000313" key="16">
    <source>
        <dbReference type="EMBL" id="RLK56416.1"/>
    </source>
</evidence>
<keyword evidence="5" id="KW-0997">Cell inner membrane</keyword>
<feature type="topological domain" description="Periplasmic" evidence="14">
    <location>
        <begin position="38"/>
        <end position="55"/>
    </location>
</feature>
<keyword evidence="10 14" id="KW-0472">Membrane</keyword>
<comment type="caution">
    <text evidence="16">The sequence shown here is derived from an EMBL/GenBank/DDBJ whole genome shotgun (WGS) entry which is preliminary data.</text>
</comment>